<dbReference type="GO" id="GO:0035925">
    <property type="term" value="F:mRNA 3'-UTR AU-rich region binding"/>
    <property type="evidence" value="ECO:0007669"/>
    <property type="project" value="TreeGrafter"/>
</dbReference>
<dbReference type="InterPro" id="IPR020568">
    <property type="entry name" value="Ribosomal_Su5_D2-typ_SF"/>
</dbReference>
<dbReference type="SUPFAM" id="SSF55666">
    <property type="entry name" value="Ribonuclease PH domain 2-like"/>
    <property type="match status" value="1"/>
</dbReference>
<dbReference type="GO" id="GO:0071038">
    <property type="term" value="P:TRAMP-dependent tRNA surveillance pathway"/>
    <property type="evidence" value="ECO:0007669"/>
    <property type="project" value="TreeGrafter"/>
</dbReference>
<dbReference type="InterPro" id="IPR001247">
    <property type="entry name" value="ExoRNase_PH_dom1"/>
</dbReference>
<sequence>MDSLIIGIREYGLRVDGRTMNEYRGLKIKLNRNYGEVEVSIGRTHILCVVKSELSTPNPDRGSEGFITFTVDLGPLCVNPASSDYRNTRNSIGAEIGNYIEKTLRESGSIDTEVLCIMSGVCVWSVKCELHVLYNDGNLIDACLLASIAGLRHYKFTDTDSVGFLKKTNNEGMRNIDSEILESTIKRMDMIPFNIHHFPLSVTIGYLNCKEELSYIVDPTLDEESVIETSVHVSINERDEICRISKFGGTKISQSQLKYAIQLAKMHSQKIHQELKDTFCHERRNKPEQIQNIPVDKEFIRSLEVDSNLQSKVIFNIEQSHLNVKRIVAPQKLEEQSTINEQKEDVKVEPKELELQLNGSSSPSEGIRKTLEQVQLDKIDSNSSDLLTALKPNVILKKRKKS</sequence>
<evidence type="ECO:0000259" key="5">
    <source>
        <dbReference type="Pfam" id="PF01138"/>
    </source>
</evidence>
<dbReference type="GO" id="GO:0016075">
    <property type="term" value="P:rRNA catabolic process"/>
    <property type="evidence" value="ECO:0007669"/>
    <property type="project" value="TreeGrafter"/>
</dbReference>
<feature type="domain" description="Exoribonuclease phosphorolytic" evidence="6">
    <location>
        <begin position="197"/>
        <end position="265"/>
    </location>
</feature>
<accession>A0AAV9Y192</accession>
<dbReference type="Proteomes" id="UP001311799">
    <property type="component" value="Unassembled WGS sequence"/>
</dbReference>
<organism evidence="7 8">
    <name type="scientific">Cryptosporidium xiaoi</name>
    <dbReference type="NCBI Taxonomy" id="659607"/>
    <lineage>
        <taxon>Eukaryota</taxon>
        <taxon>Sar</taxon>
        <taxon>Alveolata</taxon>
        <taxon>Apicomplexa</taxon>
        <taxon>Conoidasida</taxon>
        <taxon>Coccidia</taxon>
        <taxon>Eucoccidiorida</taxon>
        <taxon>Eimeriorina</taxon>
        <taxon>Cryptosporidiidae</taxon>
        <taxon>Cryptosporidium</taxon>
    </lineage>
</organism>
<dbReference type="EMBL" id="JAWDEY010000006">
    <property type="protein sequence ID" value="KAK6590488.1"/>
    <property type="molecule type" value="Genomic_DNA"/>
</dbReference>
<dbReference type="GO" id="GO:0034476">
    <property type="term" value="P:U5 snRNA 3'-end processing"/>
    <property type="evidence" value="ECO:0007669"/>
    <property type="project" value="TreeGrafter"/>
</dbReference>
<dbReference type="GO" id="GO:0000467">
    <property type="term" value="P:exonucleolytic trimming to generate mature 3'-end of 5.8S rRNA from tricistronic rRNA transcript (SSU-rRNA, 5.8S rRNA, LSU-rRNA)"/>
    <property type="evidence" value="ECO:0007669"/>
    <property type="project" value="TreeGrafter"/>
</dbReference>
<evidence type="ECO:0000256" key="2">
    <source>
        <dbReference type="ARBA" id="ARBA00004496"/>
    </source>
</evidence>
<dbReference type="GO" id="GO:0071035">
    <property type="term" value="P:nuclear polyadenylation-dependent rRNA catabolic process"/>
    <property type="evidence" value="ECO:0007669"/>
    <property type="project" value="TreeGrafter"/>
</dbReference>
<dbReference type="AlphaFoldDB" id="A0AAV9Y192"/>
<dbReference type="InterPro" id="IPR015847">
    <property type="entry name" value="ExoRNase_PH_dom2"/>
</dbReference>
<evidence type="ECO:0000313" key="7">
    <source>
        <dbReference type="EMBL" id="KAK6590488.1"/>
    </source>
</evidence>
<evidence type="ECO:0000313" key="8">
    <source>
        <dbReference type="Proteomes" id="UP001311799"/>
    </source>
</evidence>
<comment type="caution">
    <text evidence="7">The sequence shown here is derived from an EMBL/GenBank/DDBJ whole genome shotgun (WGS) entry which is preliminary data.</text>
</comment>
<name>A0AAV9Y192_9CRYT</name>
<dbReference type="SUPFAM" id="SSF54211">
    <property type="entry name" value="Ribosomal protein S5 domain 2-like"/>
    <property type="match status" value="1"/>
</dbReference>
<proteinExistence type="inferred from homology"/>
<dbReference type="GO" id="GO:0034473">
    <property type="term" value="P:U1 snRNA 3'-end processing"/>
    <property type="evidence" value="ECO:0007669"/>
    <property type="project" value="TreeGrafter"/>
</dbReference>
<dbReference type="GO" id="GO:0000177">
    <property type="term" value="C:cytoplasmic exosome (RNase complex)"/>
    <property type="evidence" value="ECO:0007669"/>
    <property type="project" value="TreeGrafter"/>
</dbReference>
<dbReference type="Gene3D" id="3.30.230.70">
    <property type="entry name" value="GHMP Kinase, N-terminal domain"/>
    <property type="match status" value="1"/>
</dbReference>
<keyword evidence="4" id="KW-0963">Cytoplasm</keyword>
<comment type="similarity">
    <text evidence="3">Belongs to the RNase PH family.</text>
</comment>
<comment type="subcellular location">
    <subcellularLocation>
        <location evidence="2">Cytoplasm</location>
    </subcellularLocation>
    <subcellularLocation>
        <location evidence="1">Nucleus</location>
    </subcellularLocation>
</comment>
<dbReference type="PANTHER" id="PTHR11097">
    <property type="entry name" value="EXOSOME COMPLEX EXONUCLEASE RIBOSOMAL RNA PROCESSING PROTEIN"/>
    <property type="match status" value="1"/>
</dbReference>
<evidence type="ECO:0000256" key="4">
    <source>
        <dbReference type="ARBA" id="ARBA00022490"/>
    </source>
</evidence>
<feature type="domain" description="Exoribonuclease phosphorolytic" evidence="5">
    <location>
        <begin position="22"/>
        <end position="154"/>
    </location>
</feature>
<evidence type="ECO:0000256" key="1">
    <source>
        <dbReference type="ARBA" id="ARBA00004123"/>
    </source>
</evidence>
<evidence type="ECO:0000259" key="6">
    <source>
        <dbReference type="Pfam" id="PF03725"/>
    </source>
</evidence>
<protein>
    <submittedName>
        <fullName evidence="7">Polymyositis scleroderma autoantigen 1</fullName>
    </submittedName>
</protein>
<dbReference type="GO" id="GO:0034475">
    <property type="term" value="P:U4 snRNA 3'-end processing"/>
    <property type="evidence" value="ECO:0007669"/>
    <property type="project" value="TreeGrafter"/>
</dbReference>
<dbReference type="Pfam" id="PF03725">
    <property type="entry name" value="RNase_PH_C"/>
    <property type="match status" value="1"/>
</dbReference>
<dbReference type="InterPro" id="IPR027408">
    <property type="entry name" value="PNPase/RNase_PH_dom_sf"/>
</dbReference>
<dbReference type="GO" id="GO:0000176">
    <property type="term" value="C:nuclear exosome (RNase complex)"/>
    <property type="evidence" value="ECO:0007669"/>
    <property type="project" value="TreeGrafter"/>
</dbReference>
<dbReference type="InterPro" id="IPR050590">
    <property type="entry name" value="Exosome_comp_Rrp42_subfam"/>
</dbReference>
<dbReference type="Pfam" id="PF01138">
    <property type="entry name" value="RNase_PH"/>
    <property type="match status" value="1"/>
</dbReference>
<dbReference type="InterPro" id="IPR036345">
    <property type="entry name" value="ExoRNase_PH_dom2_sf"/>
</dbReference>
<evidence type="ECO:0000256" key="3">
    <source>
        <dbReference type="ARBA" id="ARBA00006678"/>
    </source>
</evidence>
<dbReference type="PANTHER" id="PTHR11097:SF14">
    <property type="entry name" value="EXOSOME COMPLEX COMPONENT RRP45"/>
    <property type="match status" value="1"/>
</dbReference>
<dbReference type="GO" id="GO:0071028">
    <property type="term" value="P:nuclear mRNA surveillance"/>
    <property type="evidence" value="ECO:0007669"/>
    <property type="project" value="TreeGrafter"/>
</dbReference>
<keyword evidence="8" id="KW-1185">Reference proteome</keyword>
<reference evidence="7 8" key="1">
    <citation type="submission" date="2023-10" db="EMBL/GenBank/DDBJ databases">
        <title>Comparative genomics analysis reveals potential genetic determinants of host preference in Cryptosporidium xiaoi.</title>
        <authorList>
            <person name="Xiao L."/>
            <person name="Li J."/>
        </authorList>
    </citation>
    <scope>NUCLEOTIDE SEQUENCE [LARGE SCALE GENOMIC DNA]</scope>
    <source>
        <strain evidence="7 8">52996</strain>
    </source>
</reference>
<gene>
    <name evidence="7" type="ORF">RS030_152305</name>
</gene>